<dbReference type="InterPro" id="IPR000330">
    <property type="entry name" value="SNF2_N"/>
</dbReference>
<dbReference type="InterPro" id="IPR038718">
    <property type="entry name" value="SNF2-like_sf"/>
</dbReference>
<dbReference type="Gene3D" id="3.40.50.300">
    <property type="entry name" value="P-loop containing nucleotide triphosphate hydrolases"/>
    <property type="match status" value="1"/>
</dbReference>
<keyword evidence="6" id="KW-1185">Reference proteome</keyword>
<dbReference type="Pfam" id="PF00176">
    <property type="entry name" value="SNF2-rel_dom"/>
    <property type="match status" value="1"/>
</dbReference>
<dbReference type="PROSITE" id="PS51192">
    <property type="entry name" value="HELICASE_ATP_BIND_1"/>
    <property type="match status" value="1"/>
</dbReference>
<evidence type="ECO:0000259" key="4">
    <source>
        <dbReference type="PROSITE" id="PS51194"/>
    </source>
</evidence>
<dbReference type="InterPro" id="IPR027417">
    <property type="entry name" value="P-loop_NTPase"/>
</dbReference>
<proteinExistence type="predicted"/>
<comment type="caution">
    <text evidence="5">The sequence shown here is derived from an EMBL/GenBank/DDBJ whole genome shotgun (WGS) entry which is preliminary data.</text>
</comment>
<dbReference type="GO" id="GO:0005524">
    <property type="term" value="F:ATP binding"/>
    <property type="evidence" value="ECO:0007669"/>
    <property type="project" value="InterPro"/>
</dbReference>
<dbReference type="EMBL" id="VRSW01000003">
    <property type="protein sequence ID" value="TXK04179.1"/>
    <property type="molecule type" value="Genomic_DNA"/>
</dbReference>
<dbReference type="InterPro" id="IPR014001">
    <property type="entry name" value="Helicase_ATP-bd"/>
</dbReference>
<protein>
    <submittedName>
        <fullName evidence="5">DEAD/DEAH box helicase</fullName>
    </submittedName>
</protein>
<sequence>MSEKTESWRDRLAVTAPAAADGHADLGLLFQLRTLTRPGSQWTSPQATPATSVRKRGTQRLGVRPALRSKSGNWVTSDITWGTLTYKVERLGLDAAQVAWFTQFAALHRASGSGYRASESDWLYLDDFASPLLWPLLDSAATTGITLLTGKKATRVDVAPAARVVAEIAADGTSGLRIAPTVTIDDVGVPPTGVVADHGVYMCAFDPDLRVMLAPVRGAGLELVRDEAGAIRVPVADVEEFWEQVYPALSTRIGLQGRGIDLPEVREETVLVVEYRPQDVVLLRWESWIGSIHQPLLSGPIDLRDKLSGADAAAFVAEELPAIADSGVRIESVGEKPHYRATAEAPTLRLTAVPTEGNDWLSLGFVIMLGDYIVPFARVFAALSRGQTKLLLVDKSYLSLKQPIFDSLRELIHEGAHLEEWETGAIVSRYHAHLFEPFEDESDQRPEAVAWRTAARALVGTPVPIDAPDGLTATLRPYQLDGFRWLAHLDEHRLGGILADDMGLGKTLQTIALMQHVRGSGRPFLVVAPTSVVGGWGDEIRRFAPALTVAMVGSTRDPIPADADVVVTSYALFRLEFDRFERQSWRALVLDEAQYTKNPASQVHECAYALRADIKIALTGTPMENSLLDLWAILRVVAPGLYPSRLRFTDRYIKAHSAERIGELRRRIRPLMLRRTKQNVALELPSRTEQVVTIDLGREHRRLYDLHLQRERQKILGLVEDLDRNRFIVFRSLTLLRMLALDPSLIGDEDVRPGATTKLDELLDRIEDLAAEGHRALVFSQFTSYLALVRSRLEARGIRYEYLDGTTTKRPEVISRFRDGDAPVFLVSLRAGGVGLTLTEADSVFLLDPWWNPATEAQAIDRTHRIGQTKPVMVYRLVARDTIEEKVVTLGESKRALFSEVIDGGDLFAGSLTAEDVRALLE</sequence>
<dbReference type="InterPro" id="IPR001650">
    <property type="entry name" value="Helicase_C-like"/>
</dbReference>
<feature type="domain" description="Helicase C-terminal" evidence="4">
    <location>
        <begin position="758"/>
        <end position="922"/>
    </location>
</feature>
<gene>
    <name evidence="5" type="ORF">FVP60_10535</name>
</gene>
<feature type="compositionally biased region" description="Polar residues" evidence="2">
    <location>
        <begin position="39"/>
        <end position="51"/>
    </location>
</feature>
<dbReference type="Gene3D" id="3.40.50.10810">
    <property type="entry name" value="Tandem AAA-ATPase domain"/>
    <property type="match status" value="1"/>
</dbReference>
<keyword evidence="5" id="KW-0067">ATP-binding</keyword>
<dbReference type="Proteomes" id="UP000321196">
    <property type="component" value="Unassembled WGS sequence"/>
</dbReference>
<dbReference type="AlphaFoldDB" id="A0A5C8HNG5"/>
<evidence type="ECO:0000256" key="1">
    <source>
        <dbReference type="ARBA" id="ARBA00022801"/>
    </source>
</evidence>
<dbReference type="SUPFAM" id="SSF52540">
    <property type="entry name" value="P-loop containing nucleoside triphosphate hydrolases"/>
    <property type="match status" value="2"/>
</dbReference>
<feature type="region of interest" description="Disordered" evidence="2">
    <location>
        <begin position="39"/>
        <end position="59"/>
    </location>
</feature>
<keyword evidence="1" id="KW-0378">Hydrolase</keyword>
<keyword evidence="5" id="KW-0547">Nucleotide-binding</keyword>
<dbReference type="Pfam" id="PF00271">
    <property type="entry name" value="Helicase_C"/>
    <property type="match status" value="1"/>
</dbReference>
<evidence type="ECO:0000313" key="6">
    <source>
        <dbReference type="Proteomes" id="UP000321196"/>
    </source>
</evidence>
<evidence type="ECO:0000256" key="2">
    <source>
        <dbReference type="SAM" id="MobiDB-lite"/>
    </source>
</evidence>
<reference evidence="5 6" key="1">
    <citation type="submission" date="2019-08" db="EMBL/GenBank/DDBJ databases">
        <authorList>
            <person name="Dong K."/>
        </authorList>
    </citation>
    <scope>NUCLEOTIDE SEQUENCE [LARGE SCALE GENOMIC DNA]</scope>
    <source>
        <strain evidence="5 6">M4-8</strain>
    </source>
</reference>
<evidence type="ECO:0000313" key="5">
    <source>
        <dbReference type="EMBL" id="TXK04179.1"/>
    </source>
</evidence>
<keyword evidence="5" id="KW-0347">Helicase</keyword>
<evidence type="ECO:0000259" key="3">
    <source>
        <dbReference type="PROSITE" id="PS51192"/>
    </source>
</evidence>
<dbReference type="OrthoDB" id="9760715at2"/>
<name>A0A5C8HNG5_9MICO</name>
<dbReference type="GO" id="GO:0004386">
    <property type="term" value="F:helicase activity"/>
    <property type="evidence" value="ECO:0007669"/>
    <property type="project" value="UniProtKB-KW"/>
</dbReference>
<dbReference type="PANTHER" id="PTHR10799">
    <property type="entry name" value="SNF2/RAD54 HELICASE FAMILY"/>
    <property type="match status" value="1"/>
</dbReference>
<dbReference type="SMART" id="SM00490">
    <property type="entry name" value="HELICc"/>
    <property type="match status" value="1"/>
</dbReference>
<organism evidence="5 6">
    <name type="scientific">Microbacterium mitrae</name>
    <dbReference type="NCBI Taxonomy" id="664640"/>
    <lineage>
        <taxon>Bacteria</taxon>
        <taxon>Bacillati</taxon>
        <taxon>Actinomycetota</taxon>
        <taxon>Actinomycetes</taxon>
        <taxon>Micrococcales</taxon>
        <taxon>Microbacteriaceae</taxon>
        <taxon>Microbacterium</taxon>
    </lineage>
</organism>
<dbReference type="CDD" id="cd18793">
    <property type="entry name" value="SF2_C_SNF"/>
    <property type="match status" value="1"/>
</dbReference>
<dbReference type="GO" id="GO:0016787">
    <property type="term" value="F:hydrolase activity"/>
    <property type="evidence" value="ECO:0007669"/>
    <property type="project" value="UniProtKB-KW"/>
</dbReference>
<dbReference type="SMART" id="SM00487">
    <property type="entry name" value="DEXDc"/>
    <property type="match status" value="1"/>
</dbReference>
<accession>A0A5C8HNG5</accession>
<dbReference type="InterPro" id="IPR049730">
    <property type="entry name" value="SNF2/RAD54-like_C"/>
</dbReference>
<dbReference type="PROSITE" id="PS51194">
    <property type="entry name" value="HELICASE_CTER"/>
    <property type="match status" value="1"/>
</dbReference>
<dbReference type="RefSeq" id="WP_147826235.1">
    <property type="nucleotide sequence ID" value="NZ_BAAARG010000003.1"/>
</dbReference>
<feature type="domain" description="Helicase ATP-binding" evidence="3">
    <location>
        <begin position="487"/>
        <end position="640"/>
    </location>
</feature>